<dbReference type="GO" id="GO:0003677">
    <property type="term" value="F:DNA binding"/>
    <property type="evidence" value="ECO:0007669"/>
    <property type="project" value="UniProtKB-KW"/>
</dbReference>
<evidence type="ECO:0000259" key="7">
    <source>
        <dbReference type="PROSITE" id="PS50110"/>
    </source>
</evidence>
<dbReference type="Pfam" id="PF00072">
    <property type="entry name" value="Response_reg"/>
    <property type="match status" value="1"/>
</dbReference>
<dbReference type="InterPro" id="IPR000792">
    <property type="entry name" value="Tscrpt_reg_LuxR_C"/>
</dbReference>
<dbReference type="PANTHER" id="PTHR43214:SF41">
    <property type="entry name" value="NITRATE_NITRITE RESPONSE REGULATOR PROTEIN NARP"/>
    <property type="match status" value="1"/>
</dbReference>
<dbReference type="CDD" id="cd06170">
    <property type="entry name" value="LuxR_C_like"/>
    <property type="match status" value="1"/>
</dbReference>
<evidence type="ECO:0000256" key="4">
    <source>
        <dbReference type="ARBA" id="ARBA00023163"/>
    </source>
</evidence>
<accession>A0A223NX37</accession>
<dbReference type="SMART" id="SM00421">
    <property type="entry name" value="HTH_LUXR"/>
    <property type="match status" value="1"/>
</dbReference>
<dbReference type="PROSITE" id="PS50110">
    <property type="entry name" value="RESPONSE_REGULATORY"/>
    <property type="match status" value="1"/>
</dbReference>
<gene>
    <name evidence="8" type="ORF">MuYL_2269</name>
</gene>
<dbReference type="Pfam" id="PF00196">
    <property type="entry name" value="GerE"/>
    <property type="match status" value="1"/>
</dbReference>
<dbReference type="Proteomes" id="UP000215002">
    <property type="component" value="Chromosome"/>
</dbReference>
<dbReference type="OrthoDB" id="9797341at2"/>
<evidence type="ECO:0000256" key="2">
    <source>
        <dbReference type="ARBA" id="ARBA00023015"/>
    </source>
</evidence>
<feature type="domain" description="HTH luxR-type" evidence="6">
    <location>
        <begin position="144"/>
        <end position="209"/>
    </location>
</feature>
<evidence type="ECO:0000313" key="8">
    <source>
        <dbReference type="EMBL" id="ASU34158.1"/>
    </source>
</evidence>
<keyword evidence="4" id="KW-0804">Transcription</keyword>
<evidence type="ECO:0000256" key="5">
    <source>
        <dbReference type="PROSITE-ProRule" id="PRU00169"/>
    </source>
</evidence>
<dbReference type="InterPro" id="IPR039420">
    <property type="entry name" value="WalR-like"/>
</dbReference>
<dbReference type="InterPro" id="IPR016032">
    <property type="entry name" value="Sig_transdc_resp-reg_C-effctor"/>
</dbReference>
<dbReference type="AlphaFoldDB" id="A0A223NX37"/>
<evidence type="ECO:0000313" key="9">
    <source>
        <dbReference type="Proteomes" id="UP000215002"/>
    </source>
</evidence>
<evidence type="ECO:0000256" key="3">
    <source>
        <dbReference type="ARBA" id="ARBA00023125"/>
    </source>
</evidence>
<sequence length="211" mass="23862">MEKTDPKRIFIVDDHQMVIDGINLMIEGRPEFLTVGESTQPLAVLELLANIPADILITDVGMPGMSGVELARAVKNKFPHIKILALSMFGDSQIIAEMIDAGISGYILKNAGKKELVEALTKISDGQNYFGQEITLQLMKSFKRNQEETKLTDREVEIIRMIEKDMTTREIAETLFISERTVETHRKNILHKTNTQTVVGLLKYAYERKII</sequence>
<dbReference type="PRINTS" id="PR00038">
    <property type="entry name" value="HTHLUXR"/>
</dbReference>
<dbReference type="CDD" id="cd17535">
    <property type="entry name" value="REC_NarL-like"/>
    <property type="match status" value="1"/>
</dbReference>
<dbReference type="InterPro" id="IPR011006">
    <property type="entry name" value="CheY-like_superfamily"/>
</dbReference>
<dbReference type="RefSeq" id="WP_094570544.1">
    <property type="nucleotide sequence ID" value="NZ_CP022743.1"/>
</dbReference>
<reference evidence="8 9" key="1">
    <citation type="submission" date="2017-08" db="EMBL/GenBank/DDBJ databases">
        <title>Complete genome sequence of Mucilaginibacter sp. strain BJC16-A31.</title>
        <authorList>
            <consortium name="Henan University of Science and Technology"/>
            <person name="You X."/>
        </authorList>
    </citation>
    <scope>NUCLEOTIDE SEQUENCE [LARGE SCALE GENOMIC DNA]</scope>
    <source>
        <strain evidence="8 9">BJC16-A31</strain>
    </source>
</reference>
<evidence type="ECO:0000259" key="6">
    <source>
        <dbReference type="PROSITE" id="PS50043"/>
    </source>
</evidence>
<dbReference type="PROSITE" id="PS00622">
    <property type="entry name" value="HTH_LUXR_1"/>
    <property type="match status" value="1"/>
</dbReference>
<keyword evidence="2" id="KW-0805">Transcription regulation</keyword>
<dbReference type="SMART" id="SM00448">
    <property type="entry name" value="REC"/>
    <property type="match status" value="1"/>
</dbReference>
<evidence type="ECO:0000256" key="1">
    <source>
        <dbReference type="ARBA" id="ARBA00022553"/>
    </source>
</evidence>
<keyword evidence="1 5" id="KW-0597">Phosphoprotein</keyword>
<feature type="modified residue" description="4-aspartylphosphate" evidence="5">
    <location>
        <position position="59"/>
    </location>
</feature>
<dbReference type="InterPro" id="IPR058245">
    <property type="entry name" value="NreC/VraR/RcsB-like_REC"/>
</dbReference>
<proteinExistence type="predicted"/>
<dbReference type="GO" id="GO:0006355">
    <property type="term" value="P:regulation of DNA-templated transcription"/>
    <property type="evidence" value="ECO:0007669"/>
    <property type="project" value="InterPro"/>
</dbReference>
<dbReference type="InterPro" id="IPR001789">
    <property type="entry name" value="Sig_transdc_resp-reg_receiver"/>
</dbReference>
<organism evidence="8 9">
    <name type="scientific">Mucilaginibacter xinganensis</name>
    <dbReference type="NCBI Taxonomy" id="1234841"/>
    <lineage>
        <taxon>Bacteria</taxon>
        <taxon>Pseudomonadati</taxon>
        <taxon>Bacteroidota</taxon>
        <taxon>Sphingobacteriia</taxon>
        <taxon>Sphingobacteriales</taxon>
        <taxon>Sphingobacteriaceae</taxon>
        <taxon>Mucilaginibacter</taxon>
    </lineage>
</organism>
<feature type="domain" description="Response regulatory" evidence="7">
    <location>
        <begin position="8"/>
        <end position="124"/>
    </location>
</feature>
<dbReference type="PANTHER" id="PTHR43214">
    <property type="entry name" value="TWO-COMPONENT RESPONSE REGULATOR"/>
    <property type="match status" value="1"/>
</dbReference>
<dbReference type="KEGG" id="muc:MuYL_2269"/>
<dbReference type="EMBL" id="CP022743">
    <property type="protein sequence ID" value="ASU34158.1"/>
    <property type="molecule type" value="Genomic_DNA"/>
</dbReference>
<dbReference type="Gene3D" id="3.40.50.2300">
    <property type="match status" value="1"/>
</dbReference>
<dbReference type="PROSITE" id="PS50043">
    <property type="entry name" value="HTH_LUXR_2"/>
    <property type="match status" value="1"/>
</dbReference>
<keyword evidence="9" id="KW-1185">Reference proteome</keyword>
<keyword evidence="3" id="KW-0238">DNA-binding</keyword>
<protein>
    <submittedName>
        <fullName evidence="8">Transcriptional regulatory protein DegU</fullName>
    </submittedName>
</protein>
<dbReference type="SUPFAM" id="SSF46894">
    <property type="entry name" value="C-terminal effector domain of the bipartite response regulators"/>
    <property type="match status" value="1"/>
</dbReference>
<dbReference type="GO" id="GO:0000160">
    <property type="term" value="P:phosphorelay signal transduction system"/>
    <property type="evidence" value="ECO:0007669"/>
    <property type="project" value="InterPro"/>
</dbReference>
<dbReference type="SUPFAM" id="SSF52172">
    <property type="entry name" value="CheY-like"/>
    <property type="match status" value="1"/>
</dbReference>
<name>A0A223NX37_9SPHI</name>